<dbReference type="EMBL" id="LLXI01000607">
    <property type="protein sequence ID" value="PKY48133.1"/>
    <property type="molecule type" value="Genomic_DNA"/>
</dbReference>
<dbReference type="InterPro" id="IPR031052">
    <property type="entry name" value="FHY3/FAR1"/>
</dbReference>
<evidence type="ECO:0000313" key="1">
    <source>
        <dbReference type="EMBL" id="PKY48133.1"/>
    </source>
</evidence>
<gene>
    <name evidence="1" type="ORF">RhiirA4_463620</name>
</gene>
<sequence>MRNSLCHKKFEIEWKALTDEFPACEQYLTRVLYPCKHSWASYAINQNFTAGIQSTQRVEVMNKIIKDKLNRSSCLTDVVREVQKTFDQQSKKAILSECKNEIPTKGIPSIMDEYFPELDKILREYLTPQILQKQRDQMAQSLCYDTILIDDWLPLLDAFTPTPSPKFNKKPIYHAPTNKYQEFSNAYVYSIMVKTGNGTPNRADVCSEAAKEWNKIKSKSREAIDDVIRNYLATSYNLYDIQTMRPRFSVPREDLIPLPTPTTIHSVDPIIEISVNASAQRKAANEITIAEKKLTEFEQINNITTDSQLRNDMYLKIENLRSEIESNRKRIKKLKRNANYSQKCREKKCKIINENQEGVKSPDFFN</sequence>
<dbReference type="Proteomes" id="UP000234323">
    <property type="component" value="Unassembled WGS sequence"/>
</dbReference>
<proteinExistence type="predicted"/>
<dbReference type="VEuPathDB" id="FungiDB:RhiirA1_403541"/>
<keyword evidence="2" id="KW-1185">Reference proteome</keyword>
<name>A0A2I1GNB7_9GLOM</name>
<accession>A0A2I1GNB7</accession>
<evidence type="ECO:0000313" key="2">
    <source>
        <dbReference type="Proteomes" id="UP000234323"/>
    </source>
</evidence>
<protein>
    <submittedName>
        <fullName evidence="1">Uncharacterized protein</fullName>
    </submittedName>
</protein>
<dbReference type="GO" id="GO:0006355">
    <property type="term" value="P:regulation of DNA-templated transcription"/>
    <property type="evidence" value="ECO:0007669"/>
    <property type="project" value="InterPro"/>
</dbReference>
<dbReference type="AlphaFoldDB" id="A0A2I1GNB7"/>
<dbReference type="VEuPathDB" id="FungiDB:RhiirFUN_004361"/>
<comment type="caution">
    <text evidence="1">The sequence shown here is derived from an EMBL/GenBank/DDBJ whole genome shotgun (WGS) entry which is preliminary data.</text>
</comment>
<reference evidence="1 2" key="1">
    <citation type="submission" date="2015-10" db="EMBL/GenBank/DDBJ databases">
        <title>Genome analyses suggest a sexual origin of heterokaryosis in a supposedly ancient asexual fungus.</title>
        <authorList>
            <person name="Ropars J."/>
            <person name="Sedzielewska K."/>
            <person name="Noel J."/>
            <person name="Charron P."/>
            <person name="Farinelli L."/>
            <person name="Marton T."/>
            <person name="Kruger M."/>
            <person name="Pelin A."/>
            <person name="Brachmann A."/>
            <person name="Corradi N."/>
        </authorList>
    </citation>
    <scope>NUCLEOTIDE SEQUENCE [LARGE SCALE GENOMIC DNA]</scope>
    <source>
        <strain evidence="1 2">A4</strain>
    </source>
</reference>
<dbReference type="PANTHER" id="PTHR31669">
    <property type="entry name" value="PROTEIN FAR1-RELATED SEQUENCE 10-RELATED"/>
    <property type="match status" value="1"/>
</dbReference>
<dbReference type="VEuPathDB" id="FungiDB:FUN_004964"/>
<dbReference type="PANTHER" id="PTHR31669:SF251">
    <property type="entry name" value="PROTEIN FAR1-RELATED SEQUENCE"/>
    <property type="match status" value="1"/>
</dbReference>
<organism evidence="1 2">
    <name type="scientific">Rhizophagus irregularis</name>
    <dbReference type="NCBI Taxonomy" id="588596"/>
    <lineage>
        <taxon>Eukaryota</taxon>
        <taxon>Fungi</taxon>
        <taxon>Fungi incertae sedis</taxon>
        <taxon>Mucoromycota</taxon>
        <taxon>Glomeromycotina</taxon>
        <taxon>Glomeromycetes</taxon>
        <taxon>Glomerales</taxon>
        <taxon>Glomeraceae</taxon>
        <taxon>Rhizophagus</taxon>
    </lineage>
</organism>
<dbReference type="VEuPathDB" id="FungiDB:RhiirA1_430343"/>
<dbReference type="VEuPathDB" id="FungiDB:FUN_004734"/>